<dbReference type="Proteomes" id="UP001457282">
    <property type="component" value="Unassembled WGS sequence"/>
</dbReference>
<dbReference type="Pfam" id="PF13456">
    <property type="entry name" value="RVT_3"/>
    <property type="match status" value="1"/>
</dbReference>
<protein>
    <recommendedName>
        <fullName evidence="1">RNase H type-1 domain-containing protein</fullName>
    </recommendedName>
</protein>
<dbReference type="SUPFAM" id="SSF53098">
    <property type="entry name" value="Ribonuclease H-like"/>
    <property type="match status" value="1"/>
</dbReference>
<dbReference type="Gene3D" id="3.30.420.10">
    <property type="entry name" value="Ribonuclease H-like superfamily/Ribonuclease H"/>
    <property type="match status" value="1"/>
</dbReference>
<evidence type="ECO:0000313" key="3">
    <source>
        <dbReference type="Proteomes" id="UP001457282"/>
    </source>
</evidence>
<dbReference type="GO" id="GO:0004523">
    <property type="term" value="F:RNA-DNA hybrid ribonuclease activity"/>
    <property type="evidence" value="ECO:0007669"/>
    <property type="project" value="InterPro"/>
</dbReference>
<dbReference type="EMBL" id="JBEDUW010000006">
    <property type="protein sequence ID" value="KAK9924550.1"/>
    <property type="molecule type" value="Genomic_DNA"/>
</dbReference>
<dbReference type="CDD" id="cd06222">
    <property type="entry name" value="RNase_H_like"/>
    <property type="match status" value="1"/>
</dbReference>
<proteinExistence type="predicted"/>
<dbReference type="PANTHER" id="PTHR47074:SF11">
    <property type="entry name" value="REVERSE TRANSCRIPTASE-LIKE PROTEIN"/>
    <property type="match status" value="1"/>
</dbReference>
<name>A0AAW1WKN5_RUBAR</name>
<evidence type="ECO:0000259" key="1">
    <source>
        <dbReference type="PROSITE" id="PS50879"/>
    </source>
</evidence>
<sequence>MPDPRTVASTAFAAAIEFLKANQKNQNQRDKHDTIAIRARDQKWVPPQADFVKLNTDGSWLKSSSEGGLGVIARNASGHLVGGVANQVQANSVIQVELLAISEALSLASKKRRDKIEIESDTRDALDAITGKKNSDWEAYPILCQIRRKKAFFSQIRWSWASREVNQAADCLASFARRRLCAEAWVDRPPTSLVFILSKDGLPCPPSNGA</sequence>
<dbReference type="PANTHER" id="PTHR47074">
    <property type="entry name" value="BNAC02G40300D PROTEIN"/>
    <property type="match status" value="1"/>
</dbReference>
<keyword evidence="3" id="KW-1185">Reference proteome</keyword>
<gene>
    <name evidence="2" type="ORF">M0R45_032915</name>
</gene>
<dbReference type="GO" id="GO:0003676">
    <property type="term" value="F:nucleic acid binding"/>
    <property type="evidence" value="ECO:0007669"/>
    <property type="project" value="InterPro"/>
</dbReference>
<dbReference type="InterPro" id="IPR052929">
    <property type="entry name" value="RNase_H-like_EbsB-rel"/>
</dbReference>
<organism evidence="2 3">
    <name type="scientific">Rubus argutus</name>
    <name type="common">Southern blackberry</name>
    <dbReference type="NCBI Taxonomy" id="59490"/>
    <lineage>
        <taxon>Eukaryota</taxon>
        <taxon>Viridiplantae</taxon>
        <taxon>Streptophyta</taxon>
        <taxon>Embryophyta</taxon>
        <taxon>Tracheophyta</taxon>
        <taxon>Spermatophyta</taxon>
        <taxon>Magnoliopsida</taxon>
        <taxon>eudicotyledons</taxon>
        <taxon>Gunneridae</taxon>
        <taxon>Pentapetalae</taxon>
        <taxon>rosids</taxon>
        <taxon>fabids</taxon>
        <taxon>Rosales</taxon>
        <taxon>Rosaceae</taxon>
        <taxon>Rosoideae</taxon>
        <taxon>Rosoideae incertae sedis</taxon>
        <taxon>Rubus</taxon>
    </lineage>
</organism>
<evidence type="ECO:0000313" key="2">
    <source>
        <dbReference type="EMBL" id="KAK9924550.1"/>
    </source>
</evidence>
<reference evidence="2 3" key="1">
    <citation type="journal article" date="2023" name="G3 (Bethesda)">
        <title>A chromosome-length genome assembly and annotation of blackberry (Rubus argutus, cv. 'Hillquist').</title>
        <authorList>
            <person name="Bruna T."/>
            <person name="Aryal R."/>
            <person name="Dudchenko O."/>
            <person name="Sargent D.J."/>
            <person name="Mead D."/>
            <person name="Buti M."/>
            <person name="Cavallini A."/>
            <person name="Hytonen T."/>
            <person name="Andres J."/>
            <person name="Pham M."/>
            <person name="Weisz D."/>
            <person name="Mascagni F."/>
            <person name="Usai G."/>
            <person name="Natali L."/>
            <person name="Bassil N."/>
            <person name="Fernandez G.E."/>
            <person name="Lomsadze A."/>
            <person name="Armour M."/>
            <person name="Olukolu B."/>
            <person name="Poorten T."/>
            <person name="Britton C."/>
            <person name="Davik J."/>
            <person name="Ashrafi H."/>
            <person name="Aiden E.L."/>
            <person name="Borodovsky M."/>
            <person name="Worthington M."/>
        </authorList>
    </citation>
    <scope>NUCLEOTIDE SEQUENCE [LARGE SCALE GENOMIC DNA]</scope>
    <source>
        <strain evidence="2">PI 553951</strain>
    </source>
</reference>
<accession>A0AAW1WKN5</accession>
<dbReference type="InterPro" id="IPR036397">
    <property type="entry name" value="RNaseH_sf"/>
</dbReference>
<dbReference type="InterPro" id="IPR002156">
    <property type="entry name" value="RNaseH_domain"/>
</dbReference>
<comment type="caution">
    <text evidence="2">The sequence shown here is derived from an EMBL/GenBank/DDBJ whole genome shotgun (WGS) entry which is preliminary data.</text>
</comment>
<feature type="domain" description="RNase H type-1" evidence="1">
    <location>
        <begin position="48"/>
        <end position="178"/>
    </location>
</feature>
<dbReference type="InterPro" id="IPR012337">
    <property type="entry name" value="RNaseH-like_sf"/>
</dbReference>
<dbReference type="PROSITE" id="PS50879">
    <property type="entry name" value="RNASE_H_1"/>
    <property type="match status" value="1"/>
</dbReference>
<dbReference type="InterPro" id="IPR044730">
    <property type="entry name" value="RNase_H-like_dom_plant"/>
</dbReference>
<dbReference type="AlphaFoldDB" id="A0AAW1WKN5"/>